<sequence>MSTERPQEVAKFFSQARRIPMLIGKLPDGSRIWGGPYTGYQLIALIITGSGLYLFYDLWSSGAILSDIFLGVVIAVCAGLLAGQIPLDARNPMILVAGFGNALQAPRTGTYRGKAPKLRKPHRSAPTVSALPIFLEATDATVLQRVAEEPAASNATPQEQESAPDRQEEPVPPEPQSVSELPRTGLERLIAQSKKVS</sequence>
<evidence type="ECO:0000256" key="1">
    <source>
        <dbReference type="SAM" id="MobiDB-lite"/>
    </source>
</evidence>
<keyword evidence="2" id="KW-0812">Transmembrane</keyword>
<dbReference type="AlphaFoldDB" id="A0A2H1KBK3"/>
<dbReference type="EMBL" id="FXYZ01000017">
    <property type="protein sequence ID" value="SMX97110.1"/>
    <property type="molecule type" value="Genomic_DNA"/>
</dbReference>
<dbReference type="Proteomes" id="UP000234327">
    <property type="component" value="Unassembled WGS sequence"/>
</dbReference>
<evidence type="ECO:0000313" key="3">
    <source>
        <dbReference type="EMBL" id="SMX97110.1"/>
    </source>
</evidence>
<dbReference type="RefSeq" id="WP_101598650.1">
    <property type="nucleotide sequence ID" value="NZ_FXYZ01000017.1"/>
</dbReference>
<reference evidence="3 4" key="1">
    <citation type="submission" date="2017-03" db="EMBL/GenBank/DDBJ databases">
        <authorList>
            <person name="Afonso C.L."/>
            <person name="Miller P.J."/>
            <person name="Scott M.A."/>
            <person name="Spackman E."/>
            <person name="Goraichik I."/>
            <person name="Dimitrov K.M."/>
            <person name="Suarez D.L."/>
            <person name="Swayne D.E."/>
        </authorList>
    </citation>
    <scope>NUCLEOTIDE SEQUENCE [LARGE SCALE GENOMIC DNA]</scope>
    <source>
        <strain evidence="4">6(3)</strain>
    </source>
</reference>
<organism evidence="3 4">
    <name type="scientific">Brevibacterium aurantiacum</name>
    <dbReference type="NCBI Taxonomy" id="273384"/>
    <lineage>
        <taxon>Bacteria</taxon>
        <taxon>Bacillati</taxon>
        <taxon>Actinomycetota</taxon>
        <taxon>Actinomycetes</taxon>
        <taxon>Micrococcales</taxon>
        <taxon>Brevibacteriaceae</taxon>
        <taxon>Brevibacterium</taxon>
    </lineage>
</organism>
<proteinExistence type="predicted"/>
<evidence type="ECO:0000313" key="4">
    <source>
        <dbReference type="Proteomes" id="UP000234327"/>
    </source>
</evidence>
<feature type="region of interest" description="Disordered" evidence="1">
    <location>
        <begin position="146"/>
        <end position="197"/>
    </location>
</feature>
<protein>
    <submittedName>
        <fullName evidence="3">Uncharacterized protein</fullName>
    </submittedName>
</protein>
<name>A0A2H1KBK3_BREAU</name>
<keyword evidence="2" id="KW-0472">Membrane</keyword>
<accession>A0A2H1KBK3</accession>
<evidence type="ECO:0000256" key="2">
    <source>
        <dbReference type="SAM" id="Phobius"/>
    </source>
</evidence>
<feature type="transmembrane region" description="Helical" evidence="2">
    <location>
        <begin position="68"/>
        <end position="87"/>
    </location>
</feature>
<gene>
    <name evidence="3" type="ORF">BAURA63_03166</name>
</gene>
<keyword evidence="2" id="KW-1133">Transmembrane helix</keyword>
<feature type="transmembrane region" description="Helical" evidence="2">
    <location>
        <begin position="37"/>
        <end position="56"/>
    </location>
</feature>